<evidence type="ECO:0000256" key="3">
    <source>
        <dbReference type="PROSITE-ProRule" id="PRU00108"/>
    </source>
</evidence>
<dbReference type="Pfam" id="PF00046">
    <property type="entry name" value="Homeodomain"/>
    <property type="match status" value="1"/>
</dbReference>
<dbReference type="PANTHER" id="PTHR24341:SF6">
    <property type="entry name" value="HOMEOBOX PROTEIN INVECTED"/>
    <property type="match status" value="1"/>
</dbReference>
<feature type="compositionally biased region" description="Polar residues" evidence="5">
    <location>
        <begin position="374"/>
        <end position="383"/>
    </location>
</feature>
<sequence length="723" mass="79215">MEGDNYPQSFNGQTNRNYAARTSSTMDPTQQQHCLDTMAAMHHFQPPVAMWHQSQAQQPGLNAMSMMAQAPNHHLNPALYPMMLQSHGQRNYQAPMRMFHQALQHAQGSQLYHATIACSKRFSEEEKQKLEKVFTDETQKPSTNRKRGLAEELGCPVPKVNNWFQNRRAREKQLHRVQAYEASQAADSTVSEAEVVDLQEEEVDSVESSEFYTLSHHSQPLQPSSAPFSDADDSSECHAPSSGSGNGQDSENSGIESPERSPVEAQTRSHENNGVGQVLEAGYQSLHQSQILPPNQTSIFSDSNIPMIATGLGDQQGVLSPSPDTYTSYQDPSHFNSLRGPFTPNYATDELHGLPTFNADVKRSDSFASSASFMTPSTENYSIDTMGHGHAEDDSRRRQSEASGFSSFDTLSPDMLPQDSPSPHQPGLAHDQPSPNSSIASRRKIRPPQRLNQTALRNYPNGPKTGIEGPRRPEMHGTMRRAASANGPLSGKIFKSCPPVSPLSPRSFDPNLLEQFAKASSLTSTTNAFREASDASPIRTNFEQQYLSADAPRVNIQRSSISASSIGENAAVSPSTSDFAQELALSGAPTQTFQSFHHPGFTLDTSYGPSPDEPLTTPGLSQFGSEVEFPMSLSAPKYVESEPATPSYVPGAIRGTSVMQLQAFPAFKLDSPPQGDIFPWSRSPDQQLPMWKSSLGQLSENHSQSFQFQPNITPQNFNSPGRG</sequence>
<keyword evidence="3 4" id="KW-0371">Homeobox</keyword>
<feature type="region of interest" description="Disordered" evidence="5">
    <location>
        <begin position="374"/>
        <end position="490"/>
    </location>
</feature>
<comment type="subcellular location">
    <subcellularLocation>
        <location evidence="1 3 4">Nucleus</location>
    </subcellularLocation>
</comment>
<name>A0A194VNQ1_CYTMA</name>
<dbReference type="Proteomes" id="UP000078559">
    <property type="component" value="Chromosome 2"/>
</dbReference>
<evidence type="ECO:0000313" key="8">
    <source>
        <dbReference type="Proteomes" id="UP000078559"/>
    </source>
</evidence>
<evidence type="ECO:0000256" key="1">
    <source>
        <dbReference type="ARBA" id="ARBA00004123"/>
    </source>
</evidence>
<dbReference type="CDD" id="cd00086">
    <property type="entry name" value="homeodomain"/>
    <property type="match status" value="1"/>
</dbReference>
<feature type="compositionally biased region" description="Basic and acidic residues" evidence="5">
    <location>
        <begin position="387"/>
        <end position="400"/>
    </location>
</feature>
<reference evidence="7" key="1">
    <citation type="submission" date="2014-12" db="EMBL/GenBank/DDBJ databases">
        <title>Genome Sequence of Valsa Canker Pathogens Uncovers a Specific Adaption of Colonization on Woody Bark.</title>
        <authorList>
            <person name="Yin Z."/>
            <person name="Liu H."/>
            <person name="Gao X."/>
            <person name="Li Z."/>
            <person name="Song N."/>
            <person name="Ke X."/>
            <person name="Dai Q."/>
            <person name="Wu Y."/>
            <person name="Sun Y."/>
            <person name="Xu J.-R."/>
            <person name="Kang Z.K."/>
            <person name="Wang L."/>
            <person name="Huang L."/>
        </authorList>
    </citation>
    <scope>NUCLEOTIDE SEQUENCE [LARGE SCALE GENOMIC DNA]</scope>
    <source>
        <strain evidence="7">03-8</strain>
    </source>
</reference>
<keyword evidence="8" id="KW-1185">Reference proteome</keyword>
<proteinExistence type="predicted"/>
<dbReference type="Gene3D" id="1.10.10.60">
    <property type="entry name" value="Homeodomain-like"/>
    <property type="match status" value="1"/>
</dbReference>
<feature type="compositionally biased region" description="Basic and acidic residues" evidence="5">
    <location>
        <begin position="257"/>
        <end position="271"/>
    </location>
</feature>
<feature type="compositionally biased region" description="Acidic residues" evidence="5">
    <location>
        <begin position="194"/>
        <end position="207"/>
    </location>
</feature>
<organism evidence="7 8">
    <name type="scientific">Cytospora mali</name>
    <name type="common">Apple Valsa canker fungus</name>
    <name type="synonym">Valsa mali</name>
    <dbReference type="NCBI Taxonomy" id="578113"/>
    <lineage>
        <taxon>Eukaryota</taxon>
        <taxon>Fungi</taxon>
        <taxon>Dikarya</taxon>
        <taxon>Ascomycota</taxon>
        <taxon>Pezizomycotina</taxon>
        <taxon>Sordariomycetes</taxon>
        <taxon>Sordariomycetidae</taxon>
        <taxon>Diaporthales</taxon>
        <taxon>Cytosporaceae</taxon>
        <taxon>Cytospora</taxon>
    </lineage>
</organism>
<dbReference type="AlphaFoldDB" id="A0A194VNQ1"/>
<dbReference type="OrthoDB" id="6159439at2759"/>
<evidence type="ECO:0000259" key="6">
    <source>
        <dbReference type="PROSITE" id="PS50071"/>
    </source>
</evidence>
<feature type="DNA-binding region" description="Homeobox" evidence="3">
    <location>
        <begin position="123"/>
        <end position="175"/>
    </location>
</feature>
<dbReference type="SMART" id="SM00389">
    <property type="entry name" value="HOX"/>
    <property type="match status" value="1"/>
</dbReference>
<evidence type="ECO:0000256" key="4">
    <source>
        <dbReference type="RuleBase" id="RU000682"/>
    </source>
</evidence>
<dbReference type="InterPro" id="IPR050720">
    <property type="entry name" value="Engrailed_Homeobox_TFs"/>
</dbReference>
<dbReference type="EMBL" id="CM003099">
    <property type="protein sequence ID" value="KUI65806.1"/>
    <property type="molecule type" value="Genomic_DNA"/>
</dbReference>
<feature type="compositionally biased region" description="Polar residues" evidence="5">
    <location>
        <begin position="401"/>
        <end position="410"/>
    </location>
</feature>
<dbReference type="InterPro" id="IPR001356">
    <property type="entry name" value="HD"/>
</dbReference>
<dbReference type="GO" id="GO:0003677">
    <property type="term" value="F:DNA binding"/>
    <property type="evidence" value="ECO:0007669"/>
    <property type="project" value="UniProtKB-UniRule"/>
</dbReference>
<keyword evidence="2 3" id="KW-0539">Nucleus</keyword>
<feature type="domain" description="Homeobox" evidence="6">
    <location>
        <begin position="121"/>
        <end position="174"/>
    </location>
</feature>
<evidence type="ECO:0000256" key="5">
    <source>
        <dbReference type="SAM" id="MobiDB-lite"/>
    </source>
</evidence>
<evidence type="ECO:0000256" key="2">
    <source>
        <dbReference type="ARBA" id="ARBA00023242"/>
    </source>
</evidence>
<dbReference type="SUPFAM" id="SSF46689">
    <property type="entry name" value="Homeodomain-like"/>
    <property type="match status" value="1"/>
</dbReference>
<gene>
    <name evidence="7" type="ORF">VM1G_01862</name>
</gene>
<feature type="region of interest" description="Disordered" evidence="5">
    <location>
        <begin position="696"/>
        <end position="723"/>
    </location>
</feature>
<dbReference type="SMR" id="A0A194VNQ1"/>
<dbReference type="GO" id="GO:0006357">
    <property type="term" value="P:regulation of transcription by RNA polymerase II"/>
    <property type="evidence" value="ECO:0007669"/>
    <property type="project" value="TreeGrafter"/>
</dbReference>
<feature type="compositionally biased region" description="Polar residues" evidence="5">
    <location>
        <begin position="211"/>
        <end position="222"/>
    </location>
</feature>
<feature type="compositionally biased region" description="Polar residues" evidence="5">
    <location>
        <begin position="241"/>
        <end position="255"/>
    </location>
</feature>
<feature type="region of interest" description="Disordered" evidence="5">
    <location>
        <begin position="181"/>
        <end position="271"/>
    </location>
</feature>
<evidence type="ECO:0000313" key="7">
    <source>
        <dbReference type="EMBL" id="KUI65806.1"/>
    </source>
</evidence>
<keyword evidence="3 4" id="KW-0238">DNA-binding</keyword>
<dbReference type="PANTHER" id="PTHR24341">
    <property type="entry name" value="HOMEOBOX PROTEIN ENGRAILED"/>
    <property type="match status" value="1"/>
</dbReference>
<accession>A0A194VNQ1</accession>
<dbReference type="InterPro" id="IPR009057">
    <property type="entry name" value="Homeodomain-like_sf"/>
</dbReference>
<protein>
    <submittedName>
        <fullName evidence="7">Homeobox-leucine zipper protein ATHB-40</fullName>
    </submittedName>
</protein>
<dbReference type="PROSITE" id="PS50071">
    <property type="entry name" value="HOMEOBOX_2"/>
    <property type="match status" value="1"/>
</dbReference>
<dbReference type="GO" id="GO:0016586">
    <property type="term" value="C:RSC-type complex"/>
    <property type="evidence" value="ECO:0007669"/>
    <property type="project" value="TreeGrafter"/>
</dbReference>